<dbReference type="Pfam" id="PF01979">
    <property type="entry name" value="Amidohydro_1"/>
    <property type="match status" value="1"/>
</dbReference>
<dbReference type="Proteomes" id="UP000270272">
    <property type="component" value="Chromosome"/>
</dbReference>
<evidence type="ECO:0000256" key="1">
    <source>
        <dbReference type="PROSITE-ProRule" id="PRU00700"/>
    </source>
</evidence>
<dbReference type="EC" id="3.5.1.5" evidence="3"/>
<gene>
    <name evidence="3" type="primary">ureC_2</name>
    <name evidence="3" type="ORF">NCTC11075_02148</name>
</gene>
<dbReference type="AlphaFoldDB" id="A0A3S4IUS0"/>
<name>A0A3S4IUS0_CITKO</name>
<dbReference type="GO" id="GO:0016151">
    <property type="term" value="F:nickel cation binding"/>
    <property type="evidence" value="ECO:0007669"/>
    <property type="project" value="InterPro"/>
</dbReference>
<evidence type="ECO:0000313" key="4">
    <source>
        <dbReference type="Proteomes" id="UP000270272"/>
    </source>
</evidence>
<dbReference type="GO" id="GO:0009039">
    <property type="term" value="F:urease activity"/>
    <property type="evidence" value="ECO:0007669"/>
    <property type="project" value="UniProtKB-EC"/>
</dbReference>
<reference evidence="3 4" key="1">
    <citation type="submission" date="2018-12" db="EMBL/GenBank/DDBJ databases">
        <authorList>
            <consortium name="Pathogen Informatics"/>
        </authorList>
    </citation>
    <scope>NUCLEOTIDE SEQUENCE [LARGE SCALE GENOMIC DNA]</scope>
    <source>
        <strain evidence="3 4">NCTC11075</strain>
    </source>
</reference>
<protein>
    <submittedName>
        <fullName evidence="3">Urease subunit alpha</fullName>
        <ecNumber evidence="3">3.5.1.5</ecNumber>
    </submittedName>
</protein>
<comment type="caution">
    <text evidence="1">Lacks conserved residue(s) required for the propagation of feature annotation.</text>
</comment>
<evidence type="ECO:0000259" key="2">
    <source>
        <dbReference type="PROSITE" id="PS51368"/>
    </source>
</evidence>
<evidence type="ECO:0000313" key="3">
    <source>
        <dbReference type="EMBL" id="VEB89332.1"/>
    </source>
</evidence>
<keyword evidence="1" id="KW-0963">Cytoplasm</keyword>
<dbReference type="PROSITE" id="PS51368">
    <property type="entry name" value="UREASE_3"/>
    <property type="match status" value="1"/>
</dbReference>
<comment type="subcellular location">
    <subcellularLocation>
        <location evidence="1">Cytoplasm</location>
    </subcellularLocation>
</comment>
<accession>A0A3S4IUS0</accession>
<dbReference type="InterPro" id="IPR006680">
    <property type="entry name" value="Amidohydro-rel"/>
</dbReference>
<dbReference type="PANTHER" id="PTHR43440:SF1">
    <property type="entry name" value="UREASE"/>
    <property type="match status" value="1"/>
</dbReference>
<dbReference type="SUPFAM" id="SSF51556">
    <property type="entry name" value="Metallo-dependent hydrolases"/>
    <property type="match status" value="1"/>
</dbReference>
<feature type="domain" description="Urease" evidence="2">
    <location>
        <begin position="1"/>
        <end position="76"/>
    </location>
</feature>
<dbReference type="InterPro" id="IPR050112">
    <property type="entry name" value="Urease_alpha_subunit"/>
</dbReference>
<dbReference type="InterPro" id="IPR017951">
    <property type="entry name" value="Urease_asu_c"/>
</dbReference>
<dbReference type="Gene3D" id="3.20.20.140">
    <property type="entry name" value="Metal-dependent hydrolases"/>
    <property type="match status" value="1"/>
</dbReference>
<organism evidence="3 4">
    <name type="scientific">Citrobacter koseri</name>
    <name type="common">Citrobacter diversus</name>
    <dbReference type="NCBI Taxonomy" id="545"/>
    <lineage>
        <taxon>Bacteria</taxon>
        <taxon>Pseudomonadati</taxon>
        <taxon>Pseudomonadota</taxon>
        <taxon>Gammaproteobacteria</taxon>
        <taxon>Enterobacterales</taxon>
        <taxon>Enterobacteriaceae</taxon>
        <taxon>Citrobacter</taxon>
    </lineage>
</organism>
<keyword evidence="3" id="KW-0378">Hydrolase</keyword>
<dbReference type="InterPro" id="IPR032466">
    <property type="entry name" value="Metal_Hydrolase"/>
</dbReference>
<dbReference type="GO" id="GO:0005737">
    <property type="term" value="C:cytoplasm"/>
    <property type="evidence" value="ECO:0007669"/>
    <property type="project" value="UniProtKB-SubCell"/>
</dbReference>
<dbReference type="PANTHER" id="PTHR43440">
    <property type="entry name" value="UREASE"/>
    <property type="match status" value="1"/>
</dbReference>
<dbReference type="EMBL" id="LR134204">
    <property type="protein sequence ID" value="VEB89332.1"/>
    <property type="molecule type" value="Genomic_DNA"/>
</dbReference>
<proteinExistence type="predicted"/>
<sequence length="76" mass="8092">MDTHIHWICPQQAEEALVSGVTTMIGGGTGPAAGTNATTCTPGPWYIARMLQAADSLPVNIGFLRQREWLEPGRAA</sequence>